<sequence>MTDSIGAQRVGDRRGWLVFEHLPDDLQRAEDATQAADFDRRASGRVRHTREFDPYHGRRVWGYTRPATDTERALLEHLGYTLPAELETRVQFITETLRRRRWPQLENTTPGGTAA</sequence>
<reference evidence="1 2" key="1">
    <citation type="journal article" date="2019" name="Emerg. Microbes Infect.">
        <title>Comprehensive subspecies identification of 175 nontuberculous mycobacteria species based on 7547 genomic profiles.</title>
        <authorList>
            <person name="Matsumoto Y."/>
            <person name="Kinjo T."/>
            <person name="Motooka D."/>
            <person name="Nabeya D."/>
            <person name="Jung N."/>
            <person name="Uechi K."/>
            <person name="Horii T."/>
            <person name="Iida T."/>
            <person name="Fujita J."/>
            <person name="Nakamura S."/>
        </authorList>
    </citation>
    <scope>NUCLEOTIDE SEQUENCE [LARGE SCALE GENOMIC DNA]</scope>
    <source>
        <strain evidence="1 2">JCM 17423</strain>
    </source>
</reference>
<gene>
    <name evidence="1" type="ORF">MLIT_13530</name>
</gene>
<evidence type="ECO:0000313" key="2">
    <source>
        <dbReference type="Proteomes" id="UP000466607"/>
    </source>
</evidence>
<organism evidence="1 2">
    <name type="scientific">Mycolicibacterium litorale</name>
    <dbReference type="NCBI Taxonomy" id="758802"/>
    <lineage>
        <taxon>Bacteria</taxon>
        <taxon>Bacillati</taxon>
        <taxon>Actinomycetota</taxon>
        <taxon>Actinomycetes</taxon>
        <taxon>Mycobacteriales</taxon>
        <taxon>Mycobacteriaceae</taxon>
        <taxon>Mycolicibacterium</taxon>
    </lineage>
</organism>
<accession>A0AAD1IJ67</accession>
<dbReference type="AlphaFoldDB" id="A0AAD1IJ67"/>
<name>A0AAD1IJ67_9MYCO</name>
<protein>
    <submittedName>
        <fullName evidence="1">Uncharacterized protein</fullName>
    </submittedName>
</protein>
<evidence type="ECO:0000313" key="1">
    <source>
        <dbReference type="EMBL" id="BBY15761.1"/>
    </source>
</evidence>
<dbReference type="RefSeq" id="WP_134060974.1">
    <property type="nucleotide sequence ID" value="NZ_AP022586.1"/>
</dbReference>
<dbReference type="EMBL" id="AP022586">
    <property type="protein sequence ID" value="BBY15761.1"/>
    <property type="molecule type" value="Genomic_DNA"/>
</dbReference>
<proteinExistence type="predicted"/>
<dbReference type="Proteomes" id="UP000466607">
    <property type="component" value="Chromosome"/>
</dbReference>
<keyword evidence="2" id="KW-1185">Reference proteome</keyword>